<dbReference type="InterPro" id="IPR036866">
    <property type="entry name" value="RibonucZ/Hydroxyglut_hydro"/>
</dbReference>
<dbReference type="InterPro" id="IPR051453">
    <property type="entry name" value="MBL_Glyoxalase_II"/>
</dbReference>
<dbReference type="Gene3D" id="3.60.15.10">
    <property type="entry name" value="Ribonuclease Z/Hydroxyacylglutathione hydrolase-like"/>
    <property type="match status" value="1"/>
</dbReference>
<gene>
    <name evidence="6" type="ordered locus">Rumal_1669</name>
</gene>
<dbReference type="Proteomes" id="UP000006919">
    <property type="component" value="Chromosome"/>
</dbReference>
<dbReference type="OrthoDB" id="9802248at2"/>
<keyword evidence="4" id="KW-0862">Zinc</keyword>
<evidence type="ECO:0000256" key="1">
    <source>
        <dbReference type="ARBA" id="ARBA00001947"/>
    </source>
</evidence>
<accession>E6UIA8</accession>
<reference evidence="6 7" key="1">
    <citation type="journal article" date="2011" name="J. Bacteriol.">
        <title>Complete genome of the cellulolytic ruminal bacterium Ruminococcus albus 7.</title>
        <authorList>
            <person name="Suen G."/>
            <person name="Stevenson D.M."/>
            <person name="Bruce D.C."/>
            <person name="Chertkov O."/>
            <person name="Copeland A."/>
            <person name="Cheng J.F."/>
            <person name="Detter C."/>
            <person name="Detter J.C."/>
            <person name="Goodwin L.A."/>
            <person name="Han C.S."/>
            <person name="Hauser L.J."/>
            <person name="Ivanova N.N."/>
            <person name="Kyrpides N.C."/>
            <person name="Land M.L."/>
            <person name="Lapidus A."/>
            <person name="Lucas S."/>
            <person name="Ovchinnikova G."/>
            <person name="Pitluck S."/>
            <person name="Tapia R."/>
            <person name="Woyke T."/>
            <person name="Boyum J."/>
            <person name="Mead D."/>
            <person name="Weimer P.J."/>
        </authorList>
    </citation>
    <scope>NUCLEOTIDE SEQUENCE [LARGE SCALE GENOMIC DNA]</scope>
    <source>
        <strain evidence="7">ATCC 27210 / DSM 20455 / JCM 14654 / NCDO 2250 / 7</strain>
    </source>
</reference>
<dbReference type="EMBL" id="CP002403">
    <property type="protein sequence ID" value="ADU22169.1"/>
    <property type="molecule type" value="Genomic_DNA"/>
</dbReference>
<dbReference type="Pfam" id="PF00753">
    <property type="entry name" value="Lactamase_B"/>
    <property type="match status" value="1"/>
</dbReference>
<dbReference type="eggNOG" id="COG0491">
    <property type="taxonomic scope" value="Bacteria"/>
</dbReference>
<evidence type="ECO:0000256" key="2">
    <source>
        <dbReference type="ARBA" id="ARBA00022723"/>
    </source>
</evidence>
<dbReference type="GO" id="GO:0016787">
    <property type="term" value="F:hydrolase activity"/>
    <property type="evidence" value="ECO:0007669"/>
    <property type="project" value="UniProtKB-KW"/>
</dbReference>
<evidence type="ECO:0000313" key="7">
    <source>
        <dbReference type="Proteomes" id="UP000006919"/>
    </source>
</evidence>
<evidence type="ECO:0000313" key="6">
    <source>
        <dbReference type="EMBL" id="ADU22169.1"/>
    </source>
</evidence>
<comment type="cofactor">
    <cofactor evidence="1">
        <name>Zn(2+)</name>
        <dbReference type="ChEBI" id="CHEBI:29105"/>
    </cofactor>
</comment>
<dbReference type="PANTHER" id="PTHR46233:SF3">
    <property type="entry name" value="HYDROXYACYLGLUTATHIONE HYDROLASE GLOC"/>
    <property type="match status" value="1"/>
</dbReference>
<dbReference type="SMART" id="SM00849">
    <property type="entry name" value="Lactamase_B"/>
    <property type="match status" value="1"/>
</dbReference>
<keyword evidence="2" id="KW-0479">Metal-binding</keyword>
<dbReference type="PANTHER" id="PTHR46233">
    <property type="entry name" value="HYDROXYACYLGLUTATHIONE HYDROLASE GLOC"/>
    <property type="match status" value="1"/>
</dbReference>
<organism evidence="6 7">
    <name type="scientific">Ruminococcus albus (strain ATCC 27210 / DSM 20455 / JCM 14654 / NCDO 2250 / 7)</name>
    <dbReference type="NCBI Taxonomy" id="697329"/>
    <lineage>
        <taxon>Bacteria</taxon>
        <taxon>Bacillati</taxon>
        <taxon>Bacillota</taxon>
        <taxon>Clostridia</taxon>
        <taxon>Eubacteriales</taxon>
        <taxon>Oscillospiraceae</taxon>
        <taxon>Ruminococcus</taxon>
    </lineage>
</organism>
<protein>
    <submittedName>
        <fullName evidence="6">Hydroxyacylglutathione hydrolase</fullName>
    </submittedName>
</protein>
<evidence type="ECO:0000259" key="5">
    <source>
        <dbReference type="SMART" id="SM00849"/>
    </source>
</evidence>
<proteinExistence type="predicted"/>
<feature type="domain" description="Metallo-beta-lactamase" evidence="5">
    <location>
        <begin position="13"/>
        <end position="190"/>
    </location>
</feature>
<evidence type="ECO:0000256" key="4">
    <source>
        <dbReference type="ARBA" id="ARBA00022833"/>
    </source>
</evidence>
<dbReference type="SUPFAM" id="SSF56281">
    <property type="entry name" value="Metallo-hydrolase/oxidoreductase"/>
    <property type="match status" value="1"/>
</dbReference>
<name>E6UIA8_RUMA7</name>
<dbReference type="RefSeq" id="WP_013498334.1">
    <property type="nucleotide sequence ID" value="NC_014833.1"/>
</dbReference>
<keyword evidence="3 6" id="KW-0378">Hydrolase</keyword>
<dbReference type="HOGENOM" id="CLU_030571_5_2_9"/>
<dbReference type="GO" id="GO:0046872">
    <property type="term" value="F:metal ion binding"/>
    <property type="evidence" value="ECO:0007669"/>
    <property type="project" value="UniProtKB-KW"/>
</dbReference>
<dbReference type="STRING" id="697329.Rumal_1669"/>
<dbReference type="CDD" id="cd06262">
    <property type="entry name" value="metallo-hydrolase-like_MBL-fold"/>
    <property type="match status" value="1"/>
</dbReference>
<sequence length="215" mass="23985">MKVIRLKPLSICETNSYIVISKQNNAVLIDAPFDAPYILAELENNNCTLKKIFLTHGHFDHIGAVADLVEATGCEVYIHPLDEKMLRSGDEMLAVHFRSRGYKSYNGDVKLFTENDIIRLDELEFDILETPGHTPGSVCYICGDVMFTGDTLFNRSIGRTDLEGGNFSQMKRSLGRIAELGGDLTIYPGHMGITTLDSERKFNPYLRENSGGGFI</sequence>
<dbReference type="AlphaFoldDB" id="E6UIA8"/>
<evidence type="ECO:0000256" key="3">
    <source>
        <dbReference type="ARBA" id="ARBA00022801"/>
    </source>
</evidence>
<dbReference type="KEGG" id="ral:Rumal_1669"/>
<dbReference type="InterPro" id="IPR001279">
    <property type="entry name" value="Metallo-B-lactamas"/>
</dbReference>